<dbReference type="InterPro" id="IPR050959">
    <property type="entry name" value="MarA-like"/>
</dbReference>
<reference evidence="5 6" key="1">
    <citation type="submission" date="2018-03" db="EMBL/GenBank/DDBJ databases">
        <title>Genomic Encyclopedia of Archaeal and Bacterial Type Strains, Phase II (KMG-II): from individual species to whole genera.</title>
        <authorList>
            <person name="Goeker M."/>
        </authorList>
    </citation>
    <scope>NUCLEOTIDE SEQUENCE [LARGE SCALE GENOMIC DNA]</scope>
    <source>
        <strain evidence="5 6">DSM 29057</strain>
    </source>
</reference>
<dbReference type="InterPro" id="IPR018062">
    <property type="entry name" value="HTH_AraC-typ_CS"/>
</dbReference>
<dbReference type="Pfam" id="PF12833">
    <property type="entry name" value="HTH_18"/>
    <property type="match status" value="1"/>
</dbReference>
<name>A0A2P8GIL9_9BACT</name>
<evidence type="ECO:0000313" key="6">
    <source>
        <dbReference type="Proteomes" id="UP000241964"/>
    </source>
</evidence>
<proteinExistence type="predicted"/>
<dbReference type="InterPro" id="IPR018060">
    <property type="entry name" value="HTH_AraC"/>
</dbReference>
<dbReference type="PANTHER" id="PTHR47504">
    <property type="entry name" value="RIGHT ORIGIN-BINDING PROTEIN"/>
    <property type="match status" value="1"/>
</dbReference>
<keyword evidence="6" id="KW-1185">Reference proteome</keyword>
<dbReference type="InterPro" id="IPR009057">
    <property type="entry name" value="Homeodomain-like_sf"/>
</dbReference>
<keyword evidence="3" id="KW-0804">Transcription</keyword>
<protein>
    <submittedName>
        <fullName evidence="5">AraC-like DNA-binding protein</fullName>
    </submittedName>
</protein>
<dbReference type="SMART" id="SM00342">
    <property type="entry name" value="HTH_ARAC"/>
    <property type="match status" value="1"/>
</dbReference>
<dbReference type="EMBL" id="PYAS01000001">
    <property type="protein sequence ID" value="PSL33787.1"/>
    <property type="molecule type" value="Genomic_DNA"/>
</dbReference>
<evidence type="ECO:0000256" key="2">
    <source>
        <dbReference type="ARBA" id="ARBA00023125"/>
    </source>
</evidence>
<gene>
    <name evidence="5" type="ORF">CLV60_101156</name>
</gene>
<dbReference type="PROSITE" id="PS00041">
    <property type="entry name" value="HTH_ARAC_FAMILY_1"/>
    <property type="match status" value="1"/>
</dbReference>
<sequence>MYATDELSERLWKVCLPYISSVKSVMVHKHYCYKVAVSLDHRIECSVEDSTYTAMKGFVVTGNAMHKCISPDGPVLSILIEPQSPWGNKIGEILGGKDFIRFEEILDVDSLGPILPPNHEDLKDTDLIPHIFELMFLITGLEIQASNLIDPRVMRILDYVSGHLTADITNEEIVDISNLSFHRTRHLFAAEMGIPLSRYILWQRLRCTLKTVIESGESLSKVCRDYQFTDLSHFHKTFKNIFGLNPSTFLGECRVIVQDDAYVEEVVADGGDL</sequence>
<feature type="domain" description="HTH araC/xylS-type" evidence="4">
    <location>
        <begin position="154"/>
        <end position="252"/>
    </location>
</feature>
<dbReference type="PROSITE" id="PS01124">
    <property type="entry name" value="HTH_ARAC_FAMILY_2"/>
    <property type="match status" value="1"/>
</dbReference>
<comment type="caution">
    <text evidence="5">The sequence shown here is derived from an EMBL/GenBank/DDBJ whole genome shotgun (WGS) entry which is preliminary data.</text>
</comment>
<dbReference type="GO" id="GO:0043565">
    <property type="term" value="F:sequence-specific DNA binding"/>
    <property type="evidence" value="ECO:0007669"/>
    <property type="project" value="InterPro"/>
</dbReference>
<dbReference type="RefSeq" id="WP_106593478.1">
    <property type="nucleotide sequence ID" value="NZ_PYAS01000001.1"/>
</dbReference>
<dbReference type="Proteomes" id="UP000241964">
    <property type="component" value="Unassembled WGS sequence"/>
</dbReference>
<evidence type="ECO:0000259" key="4">
    <source>
        <dbReference type="PROSITE" id="PS01124"/>
    </source>
</evidence>
<dbReference type="SUPFAM" id="SSF46689">
    <property type="entry name" value="Homeodomain-like"/>
    <property type="match status" value="1"/>
</dbReference>
<dbReference type="Gene3D" id="1.10.10.60">
    <property type="entry name" value="Homeodomain-like"/>
    <property type="match status" value="1"/>
</dbReference>
<dbReference type="PANTHER" id="PTHR47504:SF5">
    <property type="entry name" value="RIGHT ORIGIN-BINDING PROTEIN"/>
    <property type="match status" value="1"/>
</dbReference>
<dbReference type="OrthoDB" id="1189000at2"/>
<dbReference type="GO" id="GO:0003700">
    <property type="term" value="F:DNA-binding transcription factor activity"/>
    <property type="evidence" value="ECO:0007669"/>
    <property type="project" value="InterPro"/>
</dbReference>
<evidence type="ECO:0000256" key="3">
    <source>
        <dbReference type="ARBA" id="ARBA00023163"/>
    </source>
</evidence>
<keyword evidence="2 5" id="KW-0238">DNA-binding</keyword>
<accession>A0A2P8GIL9</accession>
<dbReference type="AlphaFoldDB" id="A0A2P8GIL9"/>
<organism evidence="5 6">
    <name type="scientific">Dyadobacter jiangsuensis</name>
    <dbReference type="NCBI Taxonomy" id="1591085"/>
    <lineage>
        <taxon>Bacteria</taxon>
        <taxon>Pseudomonadati</taxon>
        <taxon>Bacteroidota</taxon>
        <taxon>Cytophagia</taxon>
        <taxon>Cytophagales</taxon>
        <taxon>Spirosomataceae</taxon>
        <taxon>Dyadobacter</taxon>
    </lineage>
</organism>
<evidence type="ECO:0000313" key="5">
    <source>
        <dbReference type="EMBL" id="PSL33787.1"/>
    </source>
</evidence>
<evidence type="ECO:0000256" key="1">
    <source>
        <dbReference type="ARBA" id="ARBA00023015"/>
    </source>
</evidence>
<keyword evidence="1" id="KW-0805">Transcription regulation</keyword>